<reference evidence="1" key="1">
    <citation type="journal article" date="2020" name="bioRxiv">
        <title>Hybrid origin of Populus tomentosa Carr. identified through genome sequencing and phylogenomic analysis.</title>
        <authorList>
            <person name="An X."/>
            <person name="Gao K."/>
            <person name="Chen Z."/>
            <person name="Li J."/>
            <person name="Yang X."/>
            <person name="Yang X."/>
            <person name="Zhou J."/>
            <person name="Guo T."/>
            <person name="Zhao T."/>
            <person name="Huang S."/>
            <person name="Miao D."/>
            <person name="Khan W.U."/>
            <person name="Rao P."/>
            <person name="Ye M."/>
            <person name="Lei B."/>
            <person name="Liao W."/>
            <person name="Wang J."/>
            <person name="Ji L."/>
            <person name="Li Y."/>
            <person name="Guo B."/>
            <person name="Mustafa N.S."/>
            <person name="Li S."/>
            <person name="Yun Q."/>
            <person name="Keller S.R."/>
            <person name="Mao J."/>
            <person name="Zhang R."/>
            <person name="Strauss S.H."/>
        </authorList>
    </citation>
    <scope>NUCLEOTIDE SEQUENCE</scope>
    <source>
        <strain evidence="1">GM15</strain>
        <tissue evidence="1">Leaf</tissue>
    </source>
</reference>
<name>A0A8X7XYD2_POPTO</name>
<dbReference type="AntiFam" id="ANF00040">
    <property type="entry name" value="Overlaps SRP RNA, same strand"/>
</dbReference>
<dbReference type="Proteomes" id="UP000886885">
    <property type="component" value="Chromosome 18A"/>
</dbReference>
<dbReference type="EMBL" id="JAAWWB010000035">
    <property type="protein sequence ID" value="KAG6740936.1"/>
    <property type="molecule type" value="Genomic_DNA"/>
</dbReference>
<gene>
    <name evidence="1" type="ORF">POTOM_056407</name>
</gene>
<sequence>MFIRSGSVWLLSGPPVPSQELNQGTLVKTWVPWLLELEGTAFSMAPIWPARSKLGVESRHPGEDLGVLAPRVEGHSVRLVSQSSDHLPLLAVEGLRAGAIWICMA</sequence>
<accession>A0A8X7XYD2</accession>
<comment type="caution">
    <text evidence="1">The sequence shown here is derived from an EMBL/GenBank/DDBJ whole genome shotgun (WGS) entry which is preliminary data.</text>
</comment>
<dbReference type="AntiFam" id="ANF00038">
    <property type="entry name" value="Overlaps SRP RNA, same strand"/>
</dbReference>
<evidence type="ECO:0000313" key="2">
    <source>
        <dbReference type="Proteomes" id="UP000886885"/>
    </source>
</evidence>
<evidence type="ECO:0000313" key="1">
    <source>
        <dbReference type="EMBL" id="KAG6740936.1"/>
    </source>
</evidence>
<keyword evidence="2" id="KW-1185">Reference proteome</keyword>
<proteinExistence type="predicted"/>
<organism evidence="1 2">
    <name type="scientific">Populus tomentosa</name>
    <name type="common">Chinese white poplar</name>
    <dbReference type="NCBI Taxonomy" id="118781"/>
    <lineage>
        <taxon>Eukaryota</taxon>
        <taxon>Viridiplantae</taxon>
        <taxon>Streptophyta</taxon>
        <taxon>Embryophyta</taxon>
        <taxon>Tracheophyta</taxon>
        <taxon>Spermatophyta</taxon>
        <taxon>Magnoliopsida</taxon>
        <taxon>eudicotyledons</taxon>
        <taxon>Gunneridae</taxon>
        <taxon>Pentapetalae</taxon>
        <taxon>rosids</taxon>
        <taxon>fabids</taxon>
        <taxon>Malpighiales</taxon>
        <taxon>Salicaceae</taxon>
        <taxon>Saliceae</taxon>
        <taxon>Populus</taxon>
    </lineage>
</organism>
<protein>
    <submittedName>
        <fullName evidence="1">Uncharacterized protein</fullName>
    </submittedName>
</protein>
<dbReference type="AlphaFoldDB" id="A0A8X7XYD2"/>